<dbReference type="InParanoid" id="A0A067PEA4"/>
<dbReference type="OrthoDB" id="64353at2759"/>
<evidence type="ECO:0000313" key="2">
    <source>
        <dbReference type="EMBL" id="KDQ53243.1"/>
    </source>
</evidence>
<dbReference type="HOGENOM" id="CLU_2527769_0_0_1"/>
<sequence>MLTSLSLTRSNQSRVKPRVAGSNNKCTLRFYGVSLRGGQSGWMSTFDVLPVNHSSASLGGRMFLSVGDSPQVYSHHLPRLQTRH</sequence>
<dbReference type="AlphaFoldDB" id="A0A067PEA4"/>
<reference evidence="3" key="1">
    <citation type="journal article" date="2014" name="Proc. Natl. Acad. Sci. U.S.A.">
        <title>Extensive sampling of basidiomycete genomes demonstrates inadequacy of the white-rot/brown-rot paradigm for wood decay fungi.</title>
        <authorList>
            <person name="Riley R."/>
            <person name="Salamov A.A."/>
            <person name="Brown D.W."/>
            <person name="Nagy L.G."/>
            <person name="Floudas D."/>
            <person name="Held B.W."/>
            <person name="Levasseur A."/>
            <person name="Lombard V."/>
            <person name="Morin E."/>
            <person name="Otillar R."/>
            <person name="Lindquist E.A."/>
            <person name="Sun H."/>
            <person name="LaButti K.M."/>
            <person name="Schmutz J."/>
            <person name="Jabbour D."/>
            <person name="Luo H."/>
            <person name="Baker S.E."/>
            <person name="Pisabarro A.G."/>
            <person name="Walton J.D."/>
            <person name="Blanchette R.A."/>
            <person name="Henrissat B."/>
            <person name="Martin F."/>
            <person name="Cullen D."/>
            <person name="Hibbett D.S."/>
            <person name="Grigoriev I.V."/>
        </authorList>
    </citation>
    <scope>NUCLEOTIDE SEQUENCE [LARGE SCALE GENOMIC DNA]</scope>
    <source>
        <strain evidence="3">MUCL 33604</strain>
    </source>
</reference>
<keyword evidence="3" id="KW-1185">Reference proteome</keyword>
<name>A0A067PEA4_9AGAM</name>
<proteinExistence type="predicted"/>
<dbReference type="EMBL" id="KL197735">
    <property type="protein sequence ID" value="KDQ53243.1"/>
    <property type="molecule type" value="Genomic_DNA"/>
</dbReference>
<evidence type="ECO:0000256" key="1">
    <source>
        <dbReference type="SAM" id="MobiDB-lite"/>
    </source>
</evidence>
<accession>A0A067PEA4</accession>
<feature type="region of interest" description="Disordered" evidence="1">
    <location>
        <begin position="1"/>
        <end position="20"/>
    </location>
</feature>
<organism evidence="2 3">
    <name type="scientific">Jaapia argillacea MUCL 33604</name>
    <dbReference type="NCBI Taxonomy" id="933084"/>
    <lineage>
        <taxon>Eukaryota</taxon>
        <taxon>Fungi</taxon>
        <taxon>Dikarya</taxon>
        <taxon>Basidiomycota</taxon>
        <taxon>Agaricomycotina</taxon>
        <taxon>Agaricomycetes</taxon>
        <taxon>Agaricomycetidae</taxon>
        <taxon>Jaapiales</taxon>
        <taxon>Jaapiaceae</taxon>
        <taxon>Jaapia</taxon>
    </lineage>
</organism>
<protein>
    <submittedName>
        <fullName evidence="2">Uncharacterized protein</fullName>
    </submittedName>
</protein>
<evidence type="ECO:0000313" key="3">
    <source>
        <dbReference type="Proteomes" id="UP000027265"/>
    </source>
</evidence>
<feature type="compositionally biased region" description="Polar residues" evidence="1">
    <location>
        <begin position="1"/>
        <end position="14"/>
    </location>
</feature>
<dbReference type="Proteomes" id="UP000027265">
    <property type="component" value="Unassembled WGS sequence"/>
</dbReference>
<gene>
    <name evidence="2" type="ORF">JAAARDRAFT_61510</name>
</gene>